<evidence type="ECO:0000313" key="7">
    <source>
        <dbReference type="EMBL" id="CAG9111817.1"/>
    </source>
</evidence>
<comment type="caution">
    <text evidence="7">The sequence shown here is derived from an EMBL/GenBank/DDBJ whole genome shotgun (WGS) entry which is preliminary data.</text>
</comment>
<keyword evidence="8" id="KW-1185">Reference proteome</keyword>
<dbReference type="GO" id="GO:0005886">
    <property type="term" value="C:plasma membrane"/>
    <property type="evidence" value="ECO:0007669"/>
    <property type="project" value="UniProtKB-SubCell"/>
</dbReference>
<feature type="transmembrane region" description="Helical" evidence="6">
    <location>
        <begin position="123"/>
        <end position="141"/>
    </location>
</feature>
<dbReference type="GO" id="GO:0050909">
    <property type="term" value="P:sensory perception of taste"/>
    <property type="evidence" value="ECO:0007669"/>
    <property type="project" value="InterPro"/>
</dbReference>
<dbReference type="Proteomes" id="UP000653454">
    <property type="component" value="Unassembled WGS sequence"/>
</dbReference>
<feature type="transmembrane region" description="Helical" evidence="6">
    <location>
        <begin position="147"/>
        <end position="165"/>
    </location>
</feature>
<keyword evidence="5 6" id="KW-0472">Membrane</keyword>
<evidence type="ECO:0000313" key="8">
    <source>
        <dbReference type="Proteomes" id="UP000653454"/>
    </source>
</evidence>
<keyword evidence="2" id="KW-1003">Cell membrane</keyword>
<protein>
    <submittedName>
        <fullName evidence="7">(diamondback moth) hypothetical protein</fullName>
    </submittedName>
</protein>
<proteinExistence type="predicted"/>
<dbReference type="AlphaFoldDB" id="A0A8S4E832"/>
<evidence type="ECO:0000256" key="4">
    <source>
        <dbReference type="ARBA" id="ARBA00022989"/>
    </source>
</evidence>
<feature type="transmembrane region" description="Helical" evidence="6">
    <location>
        <begin position="67"/>
        <end position="88"/>
    </location>
</feature>
<organism evidence="7 8">
    <name type="scientific">Plutella xylostella</name>
    <name type="common">Diamondback moth</name>
    <name type="synonym">Plutella maculipennis</name>
    <dbReference type="NCBI Taxonomy" id="51655"/>
    <lineage>
        <taxon>Eukaryota</taxon>
        <taxon>Metazoa</taxon>
        <taxon>Ecdysozoa</taxon>
        <taxon>Arthropoda</taxon>
        <taxon>Hexapoda</taxon>
        <taxon>Insecta</taxon>
        <taxon>Pterygota</taxon>
        <taxon>Neoptera</taxon>
        <taxon>Endopterygota</taxon>
        <taxon>Lepidoptera</taxon>
        <taxon>Glossata</taxon>
        <taxon>Ditrysia</taxon>
        <taxon>Yponomeutoidea</taxon>
        <taxon>Plutellidae</taxon>
        <taxon>Plutella</taxon>
    </lineage>
</organism>
<name>A0A8S4E832_PLUXY</name>
<comment type="subcellular location">
    <subcellularLocation>
        <location evidence="1">Cell membrane</location>
        <topology evidence="1">Multi-pass membrane protein</topology>
    </subcellularLocation>
</comment>
<accession>A0A8S4E832</accession>
<dbReference type="InterPro" id="IPR013604">
    <property type="entry name" value="7TM_chemorcpt"/>
</dbReference>
<dbReference type="Pfam" id="PF08395">
    <property type="entry name" value="7tm_7"/>
    <property type="match status" value="1"/>
</dbReference>
<sequence length="171" mass="19620">MVHSTVLVNNLVPDENSVTVDPMSQLFVRVELMFGLNRVHMLDKLMPRRKIFATIYAVSEDSPWNQWVTIASMCFVVGNIMCLLLPCVHRDQLQYEVRRLRMLVALRLYENKMNKRSRVSARALLALTGAHGLGVSLLGMLRVDISLPLHYVSLLVTYLIILLQFQKVNRV</sequence>
<dbReference type="EMBL" id="CAJHNJ030000013">
    <property type="protein sequence ID" value="CAG9111817.1"/>
    <property type="molecule type" value="Genomic_DNA"/>
</dbReference>
<reference evidence="7" key="1">
    <citation type="submission" date="2020-11" db="EMBL/GenBank/DDBJ databases">
        <authorList>
            <person name="Whiteford S."/>
        </authorList>
    </citation>
    <scope>NUCLEOTIDE SEQUENCE</scope>
</reference>
<evidence type="ECO:0000256" key="2">
    <source>
        <dbReference type="ARBA" id="ARBA00022475"/>
    </source>
</evidence>
<evidence type="ECO:0000256" key="6">
    <source>
        <dbReference type="SAM" id="Phobius"/>
    </source>
</evidence>
<keyword evidence="4 6" id="KW-1133">Transmembrane helix</keyword>
<gene>
    <name evidence="7" type="ORF">PLXY2_LOCUS4699</name>
</gene>
<evidence type="ECO:0000256" key="3">
    <source>
        <dbReference type="ARBA" id="ARBA00022692"/>
    </source>
</evidence>
<evidence type="ECO:0000256" key="5">
    <source>
        <dbReference type="ARBA" id="ARBA00023136"/>
    </source>
</evidence>
<keyword evidence="3 6" id="KW-0812">Transmembrane</keyword>
<evidence type="ECO:0000256" key="1">
    <source>
        <dbReference type="ARBA" id="ARBA00004651"/>
    </source>
</evidence>